<accession>A0A1G9HHB5</accession>
<evidence type="ECO:0000313" key="2">
    <source>
        <dbReference type="EMBL" id="SDL12297.1"/>
    </source>
</evidence>
<dbReference type="STRING" id="1075417.SAMN05421823_104436"/>
<keyword evidence="3" id="KW-1185">Reference proteome</keyword>
<dbReference type="AlphaFoldDB" id="A0A1G9HHB5"/>
<dbReference type="EMBL" id="FNFO01000004">
    <property type="protein sequence ID" value="SDL12297.1"/>
    <property type="molecule type" value="Genomic_DNA"/>
</dbReference>
<organism evidence="2 3">
    <name type="scientific">Catalinimonas alkaloidigena</name>
    <dbReference type="NCBI Taxonomy" id="1075417"/>
    <lineage>
        <taxon>Bacteria</taxon>
        <taxon>Pseudomonadati</taxon>
        <taxon>Bacteroidota</taxon>
        <taxon>Cytophagia</taxon>
        <taxon>Cytophagales</taxon>
        <taxon>Catalimonadaceae</taxon>
        <taxon>Catalinimonas</taxon>
    </lineage>
</organism>
<sequence>MKSPPPVSPLELILGFFIVSMVLFLIYLL</sequence>
<keyword evidence="1" id="KW-1133">Transmembrane helix</keyword>
<proteinExistence type="predicted"/>
<feature type="transmembrane region" description="Helical" evidence="1">
    <location>
        <begin position="12"/>
        <end position="28"/>
    </location>
</feature>
<dbReference type="Proteomes" id="UP000198510">
    <property type="component" value="Unassembled WGS sequence"/>
</dbReference>
<keyword evidence="1" id="KW-0472">Membrane</keyword>
<reference evidence="2 3" key="1">
    <citation type="submission" date="2016-10" db="EMBL/GenBank/DDBJ databases">
        <authorList>
            <person name="de Groot N.N."/>
        </authorList>
    </citation>
    <scope>NUCLEOTIDE SEQUENCE [LARGE SCALE GENOMIC DNA]</scope>
    <source>
        <strain evidence="2 3">DSM 25186</strain>
    </source>
</reference>
<gene>
    <name evidence="2" type="ORF">SAMN05421823_104436</name>
</gene>
<keyword evidence="1" id="KW-0812">Transmembrane</keyword>
<evidence type="ECO:0000313" key="3">
    <source>
        <dbReference type="Proteomes" id="UP000198510"/>
    </source>
</evidence>
<protein>
    <submittedName>
        <fullName evidence="2">Uncharacterized protein</fullName>
    </submittedName>
</protein>
<name>A0A1G9HHB5_9BACT</name>
<evidence type="ECO:0000256" key="1">
    <source>
        <dbReference type="SAM" id="Phobius"/>
    </source>
</evidence>